<evidence type="ECO:0000256" key="1">
    <source>
        <dbReference type="ARBA" id="ARBA00005495"/>
    </source>
</evidence>
<dbReference type="InterPro" id="IPR006913">
    <property type="entry name" value="CENP-V/GFA"/>
</dbReference>
<dbReference type="InterPro" id="IPR011057">
    <property type="entry name" value="Mss4-like_sf"/>
</dbReference>
<comment type="similarity">
    <text evidence="1">Belongs to the Gfa family.</text>
</comment>
<keyword evidence="2" id="KW-0479">Metal-binding</keyword>
<dbReference type="PATRIC" id="fig|1088721.3.peg.4310"/>
<comment type="caution">
    <text evidence="6">The sequence shown here is derived from an EMBL/GenBank/DDBJ whole genome shotgun (WGS) entry which is preliminary data.</text>
</comment>
<dbReference type="RefSeq" id="WP_007015281.1">
    <property type="nucleotide sequence ID" value="NZ_AGFM01000066.1"/>
</dbReference>
<dbReference type="PANTHER" id="PTHR33337:SF40">
    <property type="entry name" value="CENP-V_GFA DOMAIN-CONTAINING PROTEIN-RELATED"/>
    <property type="match status" value="1"/>
</dbReference>
<protein>
    <submittedName>
        <fullName evidence="6">Glutathione-dependent formaldehyde-activating,GFA</fullName>
    </submittedName>
</protein>
<dbReference type="Gene3D" id="3.90.1590.10">
    <property type="entry name" value="glutathione-dependent formaldehyde- activating enzyme (gfa)"/>
    <property type="match status" value="1"/>
</dbReference>
<dbReference type="EMBL" id="AGFM01000066">
    <property type="protein sequence ID" value="EHJ58638.1"/>
    <property type="molecule type" value="Genomic_DNA"/>
</dbReference>
<evidence type="ECO:0000313" key="6">
    <source>
        <dbReference type="EMBL" id="EHJ58638.1"/>
    </source>
</evidence>
<dbReference type="GO" id="GO:0046872">
    <property type="term" value="F:metal ion binding"/>
    <property type="evidence" value="ECO:0007669"/>
    <property type="project" value="UniProtKB-KW"/>
</dbReference>
<gene>
    <name evidence="6" type="ORF">NSU_4373</name>
</gene>
<evidence type="ECO:0000313" key="7">
    <source>
        <dbReference type="Proteomes" id="UP000004030"/>
    </source>
</evidence>
<dbReference type="STRING" id="1088721.JI59_03825"/>
<keyword evidence="4" id="KW-0456">Lyase</keyword>
<feature type="domain" description="CENP-V/GFA" evidence="5">
    <location>
        <begin position="5"/>
        <end position="116"/>
    </location>
</feature>
<keyword evidence="3" id="KW-0862">Zinc</keyword>
<accession>G6EJ52</accession>
<dbReference type="Proteomes" id="UP000004030">
    <property type="component" value="Unassembled WGS sequence"/>
</dbReference>
<dbReference type="SUPFAM" id="SSF51316">
    <property type="entry name" value="Mss4-like"/>
    <property type="match status" value="1"/>
</dbReference>
<dbReference type="OrthoDB" id="7186766at2"/>
<organism evidence="6 7">
    <name type="scientific">Novosphingobium pentaromativorans US6-1</name>
    <dbReference type="NCBI Taxonomy" id="1088721"/>
    <lineage>
        <taxon>Bacteria</taxon>
        <taxon>Pseudomonadati</taxon>
        <taxon>Pseudomonadota</taxon>
        <taxon>Alphaproteobacteria</taxon>
        <taxon>Sphingomonadales</taxon>
        <taxon>Sphingomonadaceae</taxon>
        <taxon>Novosphingobium</taxon>
    </lineage>
</organism>
<evidence type="ECO:0000259" key="5">
    <source>
        <dbReference type="PROSITE" id="PS51891"/>
    </source>
</evidence>
<dbReference type="AlphaFoldDB" id="G6EJ52"/>
<dbReference type="KEGG" id="npn:JI59_03825"/>
<evidence type="ECO:0000256" key="4">
    <source>
        <dbReference type="ARBA" id="ARBA00023239"/>
    </source>
</evidence>
<evidence type="ECO:0000256" key="3">
    <source>
        <dbReference type="ARBA" id="ARBA00022833"/>
    </source>
</evidence>
<reference evidence="6 7" key="1">
    <citation type="journal article" date="2012" name="J. Bacteriol.">
        <title>Genome sequence of benzo(a)pyrene-degrading bacterium Novosphingobium pentaromativorans US6-1.</title>
        <authorList>
            <person name="Luo Y.R."/>
            <person name="Kang S.G."/>
            <person name="Kim S.J."/>
            <person name="Kim M.R."/>
            <person name="Li N."/>
            <person name="Lee J.H."/>
            <person name="Kwon K.K."/>
        </authorList>
    </citation>
    <scope>NUCLEOTIDE SEQUENCE [LARGE SCALE GENOMIC DNA]</scope>
    <source>
        <strain evidence="6 7">US6-1</strain>
    </source>
</reference>
<name>G6EJ52_9SPHN</name>
<dbReference type="GO" id="GO:0016846">
    <property type="term" value="F:carbon-sulfur lyase activity"/>
    <property type="evidence" value="ECO:0007669"/>
    <property type="project" value="InterPro"/>
</dbReference>
<dbReference type="Pfam" id="PF04828">
    <property type="entry name" value="GFA"/>
    <property type="match status" value="1"/>
</dbReference>
<dbReference type="PROSITE" id="PS51891">
    <property type="entry name" value="CENP_V_GFA"/>
    <property type="match status" value="1"/>
</dbReference>
<sequence>MSAPHNGRCNCGAVTATVSGEPLWVRQCWCRQCQKSAAGSATTNALFMTDAIAMDGELSWFCYTAASGNTIEQGFCGKCGTAIMGRNSSRPKACVLRVGFLEESDRLAPTSAIWIEDAPEWAVIDPRLEQFPRQPPVPPKS</sequence>
<dbReference type="eggNOG" id="COG3791">
    <property type="taxonomic scope" value="Bacteria"/>
</dbReference>
<dbReference type="PANTHER" id="PTHR33337">
    <property type="entry name" value="GFA DOMAIN-CONTAINING PROTEIN"/>
    <property type="match status" value="1"/>
</dbReference>
<proteinExistence type="inferred from homology"/>
<evidence type="ECO:0000256" key="2">
    <source>
        <dbReference type="ARBA" id="ARBA00022723"/>
    </source>
</evidence>
<keyword evidence="7" id="KW-1185">Reference proteome</keyword>